<evidence type="ECO:0000313" key="2">
    <source>
        <dbReference type="Proteomes" id="UP000789901"/>
    </source>
</evidence>
<sequence>MADKCFNLNVKIITISKTRKKCNSTSQCSNWTDYSFDNYSEFDVLLILDILNTTYYSFNMY</sequence>
<organism evidence="1 2">
    <name type="scientific">Gigaspora margarita</name>
    <dbReference type="NCBI Taxonomy" id="4874"/>
    <lineage>
        <taxon>Eukaryota</taxon>
        <taxon>Fungi</taxon>
        <taxon>Fungi incertae sedis</taxon>
        <taxon>Mucoromycota</taxon>
        <taxon>Glomeromycotina</taxon>
        <taxon>Glomeromycetes</taxon>
        <taxon>Diversisporales</taxon>
        <taxon>Gigasporaceae</taxon>
        <taxon>Gigaspora</taxon>
    </lineage>
</organism>
<gene>
    <name evidence="1" type="ORF">GMARGA_LOCUS8504</name>
</gene>
<evidence type="ECO:0000313" key="1">
    <source>
        <dbReference type="EMBL" id="CAG8634318.1"/>
    </source>
</evidence>
<reference evidence="1 2" key="1">
    <citation type="submission" date="2021-06" db="EMBL/GenBank/DDBJ databases">
        <authorList>
            <person name="Kallberg Y."/>
            <person name="Tangrot J."/>
            <person name="Rosling A."/>
        </authorList>
    </citation>
    <scope>NUCLEOTIDE SEQUENCE [LARGE SCALE GENOMIC DNA]</scope>
    <source>
        <strain evidence="1 2">120-4 pot B 10/14</strain>
    </source>
</reference>
<protein>
    <submittedName>
        <fullName evidence="1">18556_t:CDS:1</fullName>
    </submittedName>
</protein>
<accession>A0ABN7UMM8</accession>
<dbReference type="Proteomes" id="UP000789901">
    <property type="component" value="Unassembled WGS sequence"/>
</dbReference>
<keyword evidence="2" id="KW-1185">Reference proteome</keyword>
<name>A0ABN7UMM8_GIGMA</name>
<proteinExistence type="predicted"/>
<dbReference type="EMBL" id="CAJVQB010004385">
    <property type="protein sequence ID" value="CAG8634318.1"/>
    <property type="molecule type" value="Genomic_DNA"/>
</dbReference>
<comment type="caution">
    <text evidence="1">The sequence shown here is derived from an EMBL/GenBank/DDBJ whole genome shotgun (WGS) entry which is preliminary data.</text>
</comment>